<comment type="caution">
    <text evidence="2">The sequence shown here is derived from an EMBL/GenBank/DDBJ whole genome shotgun (WGS) entry which is preliminary data.</text>
</comment>
<dbReference type="Proteomes" id="UP001054945">
    <property type="component" value="Unassembled WGS sequence"/>
</dbReference>
<sequence length="99" mass="10983">MKRTAEKEIRVGRRLGKNKWKMGDGDGGKALQPWGGGGGKRLLSKGTHSGRRLICQLPTAEIRQRKCPRSISLELMNAMEISLLITRLKSFGMDGCTTR</sequence>
<protein>
    <submittedName>
        <fullName evidence="2">Uncharacterized protein</fullName>
    </submittedName>
</protein>
<dbReference type="EMBL" id="BPLR01014418">
    <property type="protein sequence ID" value="GIY68666.1"/>
    <property type="molecule type" value="Genomic_DNA"/>
</dbReference>
<reference evidence="2 3" key="1">
    <citation type="submission" date="2021-06" db="EMBL/GenBank/DDBJ databases">
        <title>Caerostris extrusa draft genome.</title>
        <authorList>
            <person name="Kono N."/>
            <person name="Arakawa K."/>
        </authorList>
    </citation>
    <scope>NUCLEOTIDE SEQUENCE [LARGE SCALE GENOMIC DNA]</scope>
</reference>
<proteinExistence type="predicted"/>
<evidence type="ECO:0000313" key="2">
    <source>
        <dbReference type="EMBL" id="GIY68666.1"/>
    </source>
</evidence>
<evidence type="ECO:0000256" key="1">
    <source>
        <dbReference type="SAM" id="MobiDB-lite"/>
    </source>
</evidence>
<feature type="region of interest" description="Disordered" evidence="1">
    <location>
        <begin position="15"/>
        <end position="41"/>
    </location>
</feature>
<organism evidence="2 3">
    <name type="scientific">Caerostris extrusa</name>
    <name type="common">Bark spider</name>
    <name type="synonym">Caerostris bankana</name>
    <dbReference type="NCBI Taxonomy" id="172846"/>
    <lineage>
        <taxon>Eukaryota</taxon>
        <taxon>Metazoa</taxon>
        <taxon>Ecdysozoa</taxon>
        <taxon>Arthropoda</taxon>
        <taxon>Chelicerata</taxon>
        <taxon>Arachnida</taxon>
        <taxon>Araneae</taxon>
        <taxon>Araneomorphae</taxon>
        <taxon>Entelegynae</taxon>
        <taxon>Araneoidea</taxon>
        <taxon>Araneidae</taxon>
        <taxon>Caerostris</taxon>
    </lineage>
</organism>
<dbReference type="AlphaFoldDB" id="A0AAV4VEX0"/>
<gene>
    <name evidence="2" type="ORF">CEXT_477291</name>
</gene>
<accession>A0AAV4VEX0</accession>
<name>A0AAV4VEX0_CAEEX</name>
<keyword evidence="3" id="KW-1185">Reference proteome</keyword>
<evidence type="ECO:0000313" key="3">
    <source>
        <dbReference type="Proteomes" id="UP001054945"/>
    </source>
</evidence>